<evidence type="ECO:0000259" key="1">
    <source>
        <dbReference type="Pfam" id="PF13154"/>
    </source>
</evidence>
<reference evidence="2 3" key="1">
    <citation type="submission" date="2020-05" db="EMBL/GenBank/DDBJ databases">
        <title>Complete genome of Clostridium estertheticum subspecies estertheticum, isolated from Vacuum packed lamb meat from New Zealand imported to Switzerland.</title>
        <authorList>
            <person name="Wambui J."/>
            <person name="Stevens M.J.A."/>
            <person name="Stephan R."/>
        </authorList>
    </citation>
    <scope>NUCLEOTIDE SEQUENCE [LARGE SCALE GENOMIC DNA]</scope>
    <source>
        <strain evidence="2 3">CEST001</strain>
    </source>
</reference>
<dbReference type="Pfam" id="PF13154">
    <property type="entry name" value="DUF3991"/>
    <property type="match status" value="1"/>
</dbReference>
<dbReference type="AlphaFoldDB" id="A0A7Y3WUJ5"/>
<dbReference type="InterPro" id="IPR025054">
    <property type="entry name" value="DUF3991"/>
</dbReference>
<dbReference type="EMBL" id="JABEYB010000019">
    <property type="protein sequence ID" value="NNU78163.1"/>
    <property type="molecule type" value="Genomic_DNA"/>
</dbReference>
<gene>
    <name evidence="2" type="ORF">HLQ16_19815</name>
</gene>
<proteinExistence type="predicted"/>
<dbReference type="Proteomes" id="UP000531659">
    <property type="component" value="Unassembled WGS sequence"/>
</dbReference>
<dbReference type="Pfam" id="PF13155">
    <property type="entry name" value="Toprim_2"/>
    <property type="match status" value="1"/>
</dbReference>
<name>A0A7Y3WUJ5_9CLOT</name>
<feature type="domain" description="DUF3991" evidence="1">
    <location>
        <begin position="131"/>
        <end position="203"/>
    </location>
</feature>
<evidence type="ECO:0000313" key="3">
    <source>
        <dbReference type="Proteomes" id="UP000531659"/>
    </source>
</evidence>
<dbReference type="RefSeq" id="WP_171298750.1">
    <property type="nucleotide sequence ID" value="NZ_CP087098.1"/>
</dbReference>
<accession>A0A7Y3WUJ5</accession>
<comment type="caution">
    <text evidence="2">The sequence shown here is derived from an EMBL/GenBank/DDBJ whole genome shotgun (WGS) entry which is preliminary data.</text>
</comment>
<dbReference type="SUPFAM" id="SSF56731">
    <property type="entry name" value="DNA primase core"/>
    <property type="match status" value="1"/>
</dbReference>
<organism evidence="2 3">
    <name type="scientific">Clostridium estertheticum</name>
    <dbReference type="NCBI Taxonomy" id="238834"/>
    <lineage>
        <taxon>Bacteria</taxon>
        <taxon>Bacillati</taxon>
        <taxon>Bacillota</taxon>
        <taxon>Clostridia</taxon>
        <taxon>Eubacteriales</taxon>
        <taxon>Clostridiaceae</taxon>
        <taxon>Clostridium</taxon>
    </lineage>
</organism>
<evidence type="ECO:0000313" key="2">
    <source>
        <dbReference type="EMBL" id="NNU78163.1"/>
    </source>
</evidence>
<dbReference type="Gene3D" id="3.40.1360.10">
    <property type="match status" value="1"/>
</dbReference>
<sequence>MALITQEEIQELKRLDLKTFIEDVKGFNFKQHGKNYYRCIEHTSLVIKNHNGIYKYYWVNEGQCGDIIEFTKNNITKDNSSRGFRVAVDYLQNGKFSYSDTAIENKREVTEKKKKGEILISYSDNMKRSYAFLSKTRGIIPKVINELIQKELIAEDDRHNLICKNYNNDGILVGGERIGTCSYIKYKGTIDNSDENYGFTLKLGNKVNTLYVFEATIDLFSFYQIMFGKLDNALLLSIGGAGRYKKIGVYLKQFTEINVIKVCTDNDDCGTNCLFDITKTYFNYNVVDDRNLLINNNCKDFNELVLLK</sequence>
<protein>
    <submittedName>
        <fullName evidence="2">DUF3991 domain-containing protein</fullName>
    </submittedName>
</protein>